<keyword evidence="1" id="KW-0812">Transmembrane</keyword>
<evidence type="ECO:0000313" key="3">
    <source>
        <dbReference type="Proteomes" id="UP000291469"/>
    </source>
</evidence>
<sequence length="211" mass="21565">MGKPARPSFPVRSVSRRLEDPVIDLTSLFLHVLAAIGLVAGGLAQVMAGSRLRTAESGSELLAWTRFTRTAGWLVAASAALSLLTGGHLAGAVWGGEAGGFANPFITLGLVGLIVLVPIGPAVGERRFRRLAEAAAELGESTASERLHRAARSPALWGPVHSLVGVGVGQVALMVYKPGWLVGALVLVLTFAAGWVAGSAVAARSAPAAHG</sequence>
<dbReference type="EMBL" id="CP036402">
    <property type="protein sequence ID" value="QBI20118.1"/>
    <property type="molecule type" value="Genomic_DNA"/>
</dbReference>
<evidence type="ECO:0000313" key="2">
    <source>
        <dbReference type="EMBL" id="QBI20118.1"/>
    </source>
</evidence>
<feature type="transmembrane region" description="Helical" evidence="1">
    <location>
        <begin position="101"/>
        <end position="123"/>
    </location>
</feature>
<proteinExistence type="predicted"/>
<gene>
    <name evidence="2" type="ORF">ER308_11455</name>
</gene>
<dbReference type="OrthoDB" id="5244477at2"/>
<dbReference type="AlphaFoldDB" id="A0A411YFX8"/>
<evidence type="ECO:0000256" key="1">
    <source>
        <dbReference type="SAM" id="Phobius"/>
    </source>
</evidence>
<accession>A0A411YFX8</accession>
<reference evidence="2 3" key="1">
    <citation type="submission" date="2019-01" db="EMBL/GenBank/DDBJ databases">
        <title>Egibacter rhizosphaerae EGI 80759T.</title>
        <authorList>
            <person name="Chen D.-D."/>
            <person name="Tian Y."/>
            <person name="Jiao J.-Y."/>
            <person name="Zhang X.-T."/>
            <person name="Zhang Y.-G."/>
            <person name="Zhang Y."/>
            <person name="Xiao M."/>
            <person name="Shu W.-S."/>
            <person name="Li W.-J."/>
        </authorList>
    </citation>
    <scope>NUCLEOTIDE SEQUENCE [LARGE SCALE GENOMIC DNA]</scope>
    <source>
        <strain evidence="2 3">EGI 80759</strain>
    </source>
</reference>
<keyword evidence="1" id="KW-1133">Transmembrane helix</keyword>
<keyword evidence="1" id="KW-0472">Membrane</keyword>
<protein>
    <submittedName>
        <fullName evidence="2">DUF2269 family protein</fullName>
    </submittedName>
</protein>
<keyword evidence="3" id="KW-1185">Reference proteome</keyword>
<feature type="transmembrane region" description="Helical" evidence="1">
    <location>
        <begin position="71"/>
        <end position="95"/>
    </location>
</feature>
<organism evidence="2 3">
    <name type="scientific">Egibacter rhizosphaerae</name>
    <dbReference type="NCBI Taxonomy" id="1670831"/>
    <lineage>
        <taxon>Bacteria</taxon>
        <taxon>Bacillati</taxon>
        <taxon>Actinomycetota</taxon>
        <taxon>Nitriliruptoria</taxon>
        <taxon>Egibacterales</taxon>
        <taxon>Egibacteraceae</taxon>
        <taxon>Egibacter</taxon>
    </lineage>
</organism>
<dbReference type="Proteomes" id="UP000291469">
    <property type="component" value="Chromosome"/>
</dbReference>
<feature type="transmembrane region" description="Helical" evidence="1">
    <location>
        <begin position="182"/>
        <end position="203"/>
    </location>
</feature>
<name>A0A411YFX8_9ACTN</name>
<dbReference type="InterPro" id="IPR018729">
    <property type="entry name" value="DUF2269_transmembrane"/>
</dbReference>
<feature type="transmembrane region" description="Helical" evidence="1">
    <location>
        <begin position="156"/>
        <end position="176"/>
    </location>
</feature>
<dbReference type="Pfam" id="PF10027">
    <property type="entry name" value="DUF2269"/>
    <property type="match status" value="1"/>
</dbReference>
<feature type="transmembrane region" description="Helical" evidence="1">
    <location>
        <begin position="28"/>
        <end position="50"/>
    </location>
</feature>
<dbReference type="KEGG" id="erz:ER308_11455"/>